<evidence type="ECO:0000313" key="7">
    <source>
        <dbReference type="EMBL" id="SKA01377.1"/>
    </source>
</evidence>
<accession>A0A1T4QCL7</accession>
<evidence type="ECO:0000256" key="4">
    <source>
        <dbReference type="SAM" id="MobiDB-lite"/>
    </source>
</evidence>
<dbReference type="PANTHER" id="PTHR19879">
    <property type="entry name" value="TRANSCRIPTION INITIATION FACTOR TFIID"/>
    <property type="match status" value="1"/>
</dbReference>
<reference evidence="8" key="1">
    <citation type="submission" date="2017-02" db="EMBL/GenBank/DDBJ databases">
        <authorList>
            <person name="Varghese N."/>
            <person name="Submissions S."/>
        </authorList>
    </citation>
    <scope>NUCLEOTIDE SEQUENCE [LARGE SCALE GENOMIC DNA]</scope>
    <source>
        <strain evidence="8">ATCC BAA-34</strain>
    </source>
</reference>
<dbReference type="PROSITE" id="PS50294">
    <property type="entry name" value="WD_REPEATS_REGION"/>
    <property type="match status" value="1"/>
</dbReference>
<protein>
    <submittedName>
        <fullName evidence="7">WD40 repeat</fullName>
    </submittedName>
</protein>
<keyword evidence="1 3" id="KW-0853">WD repeat</keyword>
<dbReference type="STRING" id="115783.SAMN02745119_02325"/>
<dbReference type="SUPFAM" id="SSF52129">
    <property type="entry name" value="Caspase-like"/>
    <property type="match status" value="1"/>
</dbReference>
<dbReference type="InterPro" id="IPR011047">
    <property type="entry name" value="Quinoprotein_ADH-like_sf"/>
</dbReference>
<dbReference type="Pfam" id="PF00400">
    <property type="entry name" value="WD40"/>
    <property type="match status" value="1"/>
</dbReference>
<dbReference type="InterPro" id="IPR029030">
    <property type="entry name" value="Caspase-like_dom_sf"/>
</dbReference>
<dbReference type="SUPFAM" id="SSF50998">
    <property type="entry name" value="Quinoprotein alcohol dehydrogenase-like"/>
    <property type="match status" value="1"/>
</dbReference>
<dbReference type="RefSeq" id="WP_078790593.1">
    <property type="nucleotide sequence ID" value="NZ_FUWR01000013.1"/>
</dbReference>
<feature type="signal peptide" evidence="5">
    <location>
        <begin position="1"/>
        <end position="22"/>
    </location>
</feature>
<proteinExistence type="predicted"/>
<dbReference type="InterPro" id="IPR001680">
    <property type="entry name" value="WD40_rpt"/>
</dbReference>
<dbReference type="InterPro" id="IPR011600">
    <property type="entry name" value="Pept_C14_caspase"/>
</dbReference>
<evidence type="ECO:0000313" key="8">
    <source>
        <dbReference type="Proteomes" id="UP000190102"/>
    </source>
</evidence>
<evidence type="ECO:0000256" key="3">
    <source>
        <dbReference type="PROSITE-ProRule" id="PRU00221"/>
    </source>
</evidence>
<dbReference type="Pfam" id="PF00656">
    <property type="entry name" value="Peptidase_C14"/>
    <property type="match status" value="1"/>
</dbReference>
<dbReference type="InterPro" id="IPR019775">
    <property type="entry name" value="WD40_repeat_CS"/>
</dbReference>
<organism evidence="7 8">
    <name type="scientific">Trichlorobacter thiogenes</name>
    <dbReference type="NCBI Taxonomy" id="115783"/>
    <lineage>
        <taxon>Bacteria</taxon>
        <taxon>Pseudomonadati</taxon>
        <taxon>Thermodesulfobacteriota</taxon>
        <taxon>Desulfuromonadia</taxon>
        <taxon>Geobacterales</taxon>
        <taxon>Geobacteraceae</taxon>
        <taxon>Trichlorobacter</taxon>
    </lineage>
</organism>
<evidence type="ECO:0000256" key="2">
    <source>
        <dbReference type="ARBA" id="ARBA00022737"/>
    </source>
</evidence>
<evidence type="ECO:0000256" key="1">
    <source>
        <dbReference type="ARBA" id="ARBA00022574"/>
    </source>
</evidence>
<keyword evidence="5" id="KW-0732">Signal</keyword>
<dbReference type="PANTHER" id="PTHR19879:SF9">
    <property type="entry name" value="TRANSCRIPTION INITIATION FACTOR TFIID SUBUNIT 5"/>
    <property type="match status" value="1"/>
</dbReference>
<feature type="compositionally biased region" description="Basic and acidic residues" evidence="4">
    <location>
        <begin position="640"/>
        <end position="660"/>
    </location>
</feature>
<name>A0A1T4QCL7_9BACT</name>
<feature type="chain" id="PRO_5012052298" evidence="5">
    <location>
        <begin position="23"/>
        <end position="1088"/>
    </location>
</feature>
<dbReference type="EMBL" id="FUWR01000013">
    <property type="protein sequence ID" value="SKA01377.1"/>
    <property type="molecule type" value="Genomic_DNA"/>
</dbReference>
<dbReference type="Gene3D" id="2.130.10.10">
    <property type="entry name" value="YVTN repeat-like/Quinoprotein amine dehydrogenase"/>
    <property type="match status" value="3"/>
</dbReference>
<dbReference type="Proteomes" id="UP000190102">
    <property type="component" value="Unassembled WGS sequence"/>
</dbReference>
<dbReference type="GO" id="GO:0004197">
    <property type="term" value="F:cysteine-type endopeptidase activity"/>
    <property type="evidence" value="ECO:0007669"/>
    <property type="project" value="InterPro"/>
</dbReference>
<dbReference type="AlphaFoldDB" id="A0A1T4QCL7"/>
<keyword evidence="8" id="KW-1185">Reference proteome</keyword>
<gene>
    <name evidence="7" type="ORF">SAMN02745119_02325</name>
</gene>
<dbReference type="GO" id="GO:0006508">
    <property type="term" value="P:proteolysis"/>
    <property type="evidence" value="ECO:0007669"/>
    <property type="project" value="InterPro"/>
</dbReference>
<evidence type="ECO:0000256" key="5">
    <source>
        <dbReference type="SAM" id="SignalP"/>
    </source>
</evidence>
<feature type="repeat" description="WD" evidence="3">
    <location>
        <begin position="35"/>
        <end position="76"/>
    </location>
</feature>
<keyword evidence="2" id="KW-0677">Repeat</keyword>
<dbReference type="SMART" id="SM00320">
    <property type="entry name" value="WD40"/>
    <property type="match status" value="6"/>
</dbReference>
<dbReference type="InterPro" id="IPR015943">
    <property type="entry name" value="WD40/YVTN_repeat-like_dom_sf"/>
</dbReference>
<dbReference type="PROSITE" id="PS00678">
    <property type="entry name" value="WD_REPEATS_1"/>
    <property type="match status" value="1"/>
</dbReference>
<feature type="region of interest" description="Disordered" evidence="4">
    <location>
        <begin position="640"/>
        <end position="666"/>
    </location>
</feature>
<evidence type="ECO:0000259" key="6">
    <source>
        <dbReference type="Pfam" id="PF00656"/>
    </source>
</evidence>
<dbReference type="OrthoDB" id="9806985at2"/>
<feature type="domain" description="Peptidase C14 caspase" evidence="6">
    <location>
        <begin position="845"/>
        <end position="1075"/>
    </location>
</feature>
<dbReference type="Gene3D" id="3.40.50.1460">
    <property type="match status" value="1"/>
</dbReference>
<dbReference type="PROSITE" id="PS50082">
    <property type="entry name" value="WD_REPEATS_2"/>
    <property type="match status" value="1"/>
</dbReference>
<dbReference type="SUPFAM" id="SSF82171">
    <property type="entry name" value="DPP6 N-terminal domain-like"/>
    <property type="match status" value="1"/>
</dbReference>
<sequence length="1088" mass="118932">MNRLLILLICLCVALLRMPVHAGQPPITPTIRIQADLHSAKIMDVSASGDGALLATASADKTVKLWETASGRLLRTIRPPIAAGAEGMLHAVALSPDGRLVAAAGWTGVSWDGSYSVYLFDASNGEMRQRLTGFPKPLKRLAFSPDGKNLAVGLHSSGGVYLVRVSDGKRLMFDASLNGTCFGLVFDQKGGLLAGSDQGQLRYYAPDGGRVYAVQTEERTKILSMALSPDNRYLALVYGDGHQVELRTAADGRFESVLQRPGGRFFSVAWSRDGKQLLAAGNLKSEDGRKLLVTWSSEQLLPQELVLLPSKSGITQLLPLQSGALAVVSRLTGFGLLAPEGRTTVVSAAEVGRGKKPGLRNLAVLERQPAYFHLLATSDFQKNHDLFRISADAASVLFSYERNGQAPARFDLKKRRLVAVNPSMENLLPHRFTAEGLDVQHWQGGAQPLLNRAPLSGFIPLERSQSLAIRHDEKGFVLGTSHFIRVYSAKGALLWKNRTPFTVWDVALSADDSTLVAALDDGSIRWFRMLDGKERFAFFPHPDRKRWILWTPDGFFDHGSGSENLIGFQMNRGAEQAAIMVGAERMFDLLYRPDLLDRAIVGENLNTYLQRLQIRADGRMAQAVPDSHVVPVVALKKQTDQEALAREQRDAKERKRRQEQEQAVAEQKGLLAAEAARAGIQQGDVGRLPQQQLEPVDEMEQETALPLTVVAESEQAEPKTALASLVTAATMPPKVRFLTPSGATGLRDMRLQAELCDAGGGLGDVTLYLNKMPIIFEQSNRGLVVLAKDRKGDCISFERVVTLAAGENQIELMAFNRANSIESERSRIVVRYNAPKPVKPRLHLLTIAVNSYQERALGLKYSVNDADNVAKLVAEKAQKLFAGVDVYRLYDEQVTRPGLEQIFAGISAKVERGDVFVLFLAGHGLTDELDGMYYFLPADFRLNNGASVARQGISMHDFKQYISSIKATRSLFLIDTCSSGAFSEAMAGQTAAEHTALSKLARSVGRATLAASSRDQVALEGHQGHGVFSYILLQGLQGAAANTSGRITITNLALFVEETLPELTMKKWGYEQMPQKALIGLDFPIGIK</sequence>